<dbReference type="Pfam" id="PF01494">
    <property type="entry name" value="FAD_binding_3"/>
    <property type="match status" value="1"/>
</dbReference>
<dbReference type="InterPro" id="IPR036188">
    <property type="entry name" value="FAD/NAD-bd_sf"/>
</dbReference>
<keyword evidence="8" id="KW-1185">Reference proteome</keyword>
<keyword evidence="2" id="KW-0285">Flavoprotein</keyword>
<dbReference type="GO" id="GO:0071949">
    <property type="term" value="F:FAD binding"/>
    <property type="evidence" value="ECO:0007669"/>
    <property type="project" value="InterPro"/>
</dbReference>
<evidence type="ECO:0000313" key="7">
    <source>
        <dbReference type="EMBL" id="KAB8205699.1"/>
    </source>
</evidence>
<keyword evidence="5" id="KW-0503">Monooxygenase</keyword>
<dbReference type="InterPro" id="IPR002938">
    <property type="entry name" value="FAD-bd"/>
</dbReference>
<dbReference type="InterPro" id="IPR050493">
    <property type="entry name" value="FAD-dep_Monooxygenase_BioMet"/>
</dbReference>
<dbReference type="GO" id="GO:0004497">
    <property type="term" value="F:monooxygenase activity"/>
    <property type="evidence" value="ECO:0007669"/>
    <property type="project" value="UniProtKB-KW"/>
</dbReference>
<evidence type="ECO:0000256" key="2">
    <source>
        <dbReference type="ARBA" id="ARBA00022630"/>
    </source>
</evidence>
<dbReference type="PANTHER" id="PTHR13789">
    <property type="entry name" value="MONOOXYGENASE"/>
    <property type="match status" value="1"/>
</dbReference>
<evidence type="ECO:0000313" key="8">
    <source>
        <dbReference type="Proteomes" id="UP000326532"/>
    </source>
</evidence>
<dbReference type="SUPFAM" id="SSF51905">
    <property type="entry name" value="FAD/NAD(P)-binding domain"/>
    <property type="match status" value="1"/>
</dbReference>
<protein>
    <recommendedName>
        <fullName evidence="6">FAD-binding domain-containing protein</fullName>
    </recommendedName>
</protein>
<dbReference type="PANTHER" id="PTHR13789:SF316">
    <property type="entry name" value="FAD-BINDING DOMAIN-CONTAINING PROTEIN"/>
    <property type="match status" value="1"/>
</dbReference>
<sequence length="166" mass="18609">MDLLSTRKEGLLLWPFHRMPQLSSWASPVGRAIIIGDAAHAMPPSSGQGVNQALEDAFTLAVLLKTLPNKTNANEELVIWQKLRQGSIDKVLKMAEETDVKRLPKADRLDLGERGYNSEQQPKVSEDLKWLALPHTDESTVKLARNASQSSRLWHSLPYPSYRDAL</sequence>
<evidence type="ECO:0000259" key="6">
    <source>
        <dbReference type="Pfam" id="PF01494"/>
    </source>
</evidence>
<organism evidence="7 8">
    <name type="scientific">Aspergillus parasiticus</name>
    <dbReference type="NCBI Taxonomy" id="5067"/>
    <lineage>
        <taxon>Eukaryota</taxon>
        <taxon>Fungi</taxon>
        <taxon>Dikarya</taxon>
        <taxon>Ascomycota</taxon>
        <taxon>Pezizomycotina</taxon>
        <taxon>Eurotiomycetes</taxon>
        <taxon>Eurotiomycetidae</taxon>
        <taxon>Eurotiales</taxon>
        <taxon>Aspergillaceae</taxon>
        <taxon>Aspergillus</taxon>
        <taxon>Aspergillus subgen. Circumdati</taxon>
    </lineage>
</organism>
<dbReference type="AlphaFoldDB" id="A0A5N6DKS9"/>
<name>A0A5N6DKS9_ASPPA</name>
<reference evidence="7 8" key="1">
    <citation type="submission" date="2019-04" db="EMBL/GenBank/DDBJ databases">
        <title>Fungal friends and foes A comparative genomics study of 23 Aspergillus species from section Flavi.</title>
        <authorList>
            <consortium name="DOE Joint Genome Institute"/>
            <person name="Kjaerbolling I."/>
            <person name="Vesth T.C."/>
            <person name="Frisvad J.C."/>
            <person name="Nybo J.L."/>
            <person name="Theobald S."/>
            <person name="Kildgaard S."/>
            <person name="Petersen T.I."/>
            <person name="Kuo A."/>
            <person name="Sato A."/>
            <person name="Lyhne E.K."/>
            <person name="Kogle M.E."/>
            <person name="Wiebenga A."/>
            <person name="Kun R.S."/>
            <person name="Lubbers R.J."/>
            <person name="Makela M.R."/>
            <person name="Barry K."/>
            <person name="Chovatia M."/>
            <person name="Clum A."/>
            <person name="Daum C."/>
            <person name="Haridas S."/>
            <person name="He G."/>
            <person name="LaButti K."/>
            <person name="Lipzen A."/>
            <person name="Mondo S."/>
            <person name="Pangilinan J."/>
            <person name="Riley R."/>
            <person name="Salamov A."/>
            <person name="Simmons B.A."/>
            <person name="Magnuson J.K."/>
            <person name="Henrissat B."/>
            <person name="Mortensen U.H."/>
            <person name="Larsen T.O."/>
            <person name="De vries R.P."/>
            <person name="Grigoriev I.V."/>
            <person name="Machida M."/>
            <person name="Baker S.E."/>
            <person name="Andersen M.R."/>
        </authorList>
    </citation>
    <scope>NUCLEOTIDE SEQUENCE [LARGE SCALE GENOMIC DNA]</scope>
    <source>
        <strain evidence="7 8">CBS 117618</strain>
    </source>
</reference>
<evidence type="ECO:0000256" key="5">
    <source>
        <dbReference type="ARBA" id="ARBA00023033"/>
    </source>
</evidence>
<proteinExistence type="inferred from homology"/>
<keyword evidence="3" id="KW-0274">FAD</keyword>
<dbReference type="Gene3D" id="3.50.50.60">
    <property type="entry name" value="FAD/NAD(P)-binding domain"/>
    <property type="match status" value="1"/>
</dbReference>
<feature type="domain" description="FAD-binding" evidence="6">
    <location>
        <begin position="30"/>
        <end position="69"/>
    </location>
</feature>
<dbReference type="VEuPathDB" id="FungiDB:BDV34DRAFT_225100"/>
<gene>
    <name evidence="7" type="ORF">BDV34DRAFT_225100</name>
</gene>
<dbReference type="PRINTS" id="PR00420">
    <property type="entry name" value="RNGMNOXGNASE"/>
</dbReference>
<dbReference type="Proteomes" id="UP000326532">
    <property type="component" value="Unassembled WGS sequence"/>
</dbReference>
<keyword evidence="4" id="KW-0560">Oxidoreductase</keyword>
<dbReference type="EMBL" id="ML734968">
    <property type="protein sequence ID" value="KAB8205699.1"/>
    <property type="molecule type" value="Genomic_DNA"/>
</dbReference>
<evidence type="ECO:0000256" key="3">
    <source>
        <dbReference type="ARBA" id="ARBA00022827"/>
    </source>
</evidence>
<evidence type="ECO:0000256" key="4">
    <source>
        <dbReference type="ARBA" id="ARBA00023002"/>
    </source>
</evidence>
<comment type="similarity">
    <text evidence="1">Belongs to the paxM FAD-dependent monooxygenase family.</text>
</comment>
<evidence type="ECO:0000256" key="1">
    <source>
        <dbReference type="ARBA" id="ARBA00007992"/>
    </source>
</evidence>
<accession>A0A5N6DKS9</accession>